<dbReference type="Proteomes" id="UP001152622">
    <property type="component" value="Chromosome 6"/>
</dbReference>
<name>A0A9Q1FBY8_SYNKA</name>
<reference evidence="2" key="1">
    <citation type="journal article" date="2023" name="Science">
        <title>Genome structures resolve the early diversification of teleost fishes.</title>
        <authorList>
            <person name="Parey E."/>
            <person name="Louis A."/>
            <person name="Montfort J."/>
            <person name="Bouchez O."/>
            <person name="Roques C."/>
            <person name="Iampietro C."/>
            <person name="Lluch J."/>
            <person name="Castinel A."/>
            <person name="Donnadieu C."/>
            <person name="Desvignes T."/>
            <person name="Floi Bucao C."/>
            <person name="Jouanno E."/>
            <person name="Wen M."/>
            <person name="Mejri S."/>
            <person name="Dirks R."/>
            <person name="Jansen H."/>
            <person name="Henkel C."/>
            <person name="Chen W.J."/>
            <person name="Zahm M."/>
            <person name="Cabau C."/>
            <person name="Klopp C."/>
            <person name="Thompson A.W."/>
            <person name="Robinson-Rechavi M."/>
            <person name="Braasch I."/>
            <person name="Lecointre G."/>
            <person name="Bobe J."/>
            <person name="Postlethwait J.H."/>
            <person name="Berthelot C."/>
            <person name="Roest Crollius H."/>
            <person name="Guiguen Y."/>
        </authorList>
    </citation>
    <scope>NUCLEOTIDE SEQUENCE</scope>
    <source>
        <strain evidence="2">WJC10195</strain>
    </source>
</reference>
<evidence type="ECO:0000313" key="2">
    <source>
        <dbReference type="EMBL" id="KAJ8355409.1"/>
    </source>
</evidence>
<gene>
    <name evidence="2" type="ORF">SKAU_G00182030</name>
</gene>
<sequence>MKSEAVVLPMEAGGSLGPRGVSCSVARRQMLSEGLLQHRVIRPTLHLFRATPPSPPTLPGIICVPLPDQSRLPPMAFFAPGVTVGDTSARAGALALPPADGEGDSGLQCPNGGPGSVAPSEF</sequence>
<evidence type="ECO:0000256" key="1">
    <source>
        <dbReference type="SAM" id="MobiDB-lite"/>
    </source>
</evidence>
<dbReference type="AlphaFoldDB" id="A0A9Q1FBY8"/>
<proteinExistence type="predicted"/>
<protein>
    <submittedName>
        <fullName evidence="2">Uncharacterized protein</fullName>
    </submittedName>
</protein>
<organism evidence="2 3">
    <name type="scientific">Synaphobranchus kaupii</name>
    <name type="common">Kaup's arrowtooth eel</name>
    <dbReference type="NCBI Taxonomy" id="118154"/>
    <lineage>
        <taxon>Eukaryota</taxon>
        <taxon>Metazoa</taxon>
        <taxon>Chordata</taxon>
        <taxon>Craniata</taxon>
        <taxon>Vertebrata</taxon>
        <taxon>Euteleostomi</taxon>
        <taxon>Actinopterygii</taxon>
        <taxon>Neopterygii</taxon>
        <taxon>Teleostei</taxon>
        <taxon>Anguilliformes</taxon>
        <taxon>Synaphobranchidae</taxon>
        <taxon>Synaphobranchus</taxon>
    </lineage>
</organism>
<comment type="caution">
    <text evidence="2">The sequence shown here is derived from an EMBL/GenBank/DDBJ whole genome shotgun (WGS) entry which is preliminary data.</text>
</comment>
<feature type="region of interest" description="Disordered" evidence="1">
    <location>
        <begin position="93"/>
        <end position="122"/>
    </location>
</feature>
<accession>A0A9Q1FBY8</accession>
<keyword evidence="3" id="KW-1185">Reference proteome</keyword>
<dbReference type="EMBL" id="JAINUF010000006">
    <property type="protein sequence ID" value="KAJ8355409.1"/>
    <property type="molecule type" value="Genomic_DNA"/>
</dbReference>
<evidence type="ECO:0000313" key="3">
    <source>
        <dbReference type="Proteomes" id="UP001152622"/>
    </source>
</evidence>